<dbReference type="EMBL" id="JACSQZ010000058">
    <property type="protein sequence ID" value="MBD7916074.1"/>
    <property type="molecule type" value="Genomic_DNA"/>
</dbReference>
<evidence type="ECO:0000259" key="2">
    <source>
        <dbReference type="Pfam" id="PF01935"/>
    </source>
</evidence>
<comment type="caution">
    <text evidence="3">The sequence shown here is derived from an EMBL/GenBank/DDBJ whole genome shotgun (WGS) entry which is preliminary data.</text>
</comment>
<dbReference type="InterPro" id="IPR002789">
    <property type="entry name" value="HerA_central"/>
</dbReference>
<keyword evidence="4" id="KW-1185">Reference proteome</keyword>
<organism evidence="3 4">
    <name type="scientific">Clostridium gallinarum</name>
    <dbReference type="NCBI Taxonomy" id="2762246"/>
    <lineage>
        <taxon>Bacteria</taxon>
        <taxon>Bacillati</taxon>
        <taxon>Bacillota</taxon>
        <taxon>Clostridia</taxon>
        <taxon>Eubacteriales</taxon>
        <taxon>Clostridiaceae</taxon>
        <taxon>Clostridium</taxon>
    </lineage>
</organism>
<dbReference type="InterPro" id="IPR008571">
    <property type="entry name" value="HerA-like"/>
</dbReference>
<feature type="region of interest" description="Disordered" evidence="1">
    <location>
        <begin position="297"/>
        <end position="331"/>
    </location>
</feature>
<evidence type="ECO:0000313" key="3">
    <source>
        <dbReference type="EMBL" id="MBD7916074.1"/>
    </source>
</evidence>
<accession>A0ABR8Q721</accession>
<dbReference type="PANTHER" id="PTHR42957">
    <property type="entry name" value="HELICASE MJ1565-RELATED"/>
    <property type="match status" value="1"/>
</dbReference>
<proteinExistence type="predicted"/>
<dbReference type="Proteomes" id="UP000640335">
    <property type="component" value="Unassembled WGS sequence"/>
</dbReference>
<dbReference type="RefSeq" id="WP_191750823.1">
    <property type="nucleotide sequence ID" value="NZ_JACSQZ010000058.1"/>
</dbReference>
<dbReference type="Gene3D" id="3.40.50.300">
    <property type="entry name" value="P-loop containing nucleotide triphosphate hydrolases"/>
    <property type="match status" value="2"/>
</dbReference>
<name>A0ABR8Q721_9CLOT</name>
<dbReference type="SUPFAM" id="SSF52540">
    <property type="entry name" value="P-loop containing nucleoside triphosphate hydrolases"/>
    <property type="match status" value="1"/>
</dbReference>
<evidence type="ECO:0000256" key="1">
    <source>
        <dbReference type="SAM" id="MobiDB-lite"/>
    </source>
</evidence>
<feature type="domain" description="Helicase HerA central" evidence="2">
    <location>
        <begin position="498"/>
        <end position="714"/>
    </location>
</feature>
<dbReference type="PANTHER" id="PTHR42957:SF1">
    <property type="entry name" value="HELICASE MJ1565-RELATED"/>
    <property type="match status" value="1"/>
</dbReference>
<dbReference type="InterPro" id="IPR027417">
    <property type="entry name" value="P-loop_NTPase"/>
</dbReference>
<dbReference type="Pfam" id="PF01935">
    <property type="entry name" value="DUF87"/>
    <property type="match status" value="1"/>
</dbReference>
<feature type="compositionally biased region" description="Polar residues" evidence="1">
    <location>
        <begin position="297"/>
        <end position="327"/>
    </location>
</feature>
<evidence type="ECO:0000313" key="4">
    <source>
        <dbReference type="Proteomes" id="UP000640335"/>
    </source>
</evidence>
<reference evidence="3 4" key="1">
    <citation type="submission" date="2020-08" db="EMBL/GenBank/DDBJ databases">
        <title>A Genomic Blueprint of the Chicken Gut Microbiome.</title>
        <authorList>
            <person name="Gilroy R."/>
            <person name="Ravi A."/>
            <person name="Getino M."/>
            <person name="Pursley I."/>
            <person name="Horton D.L."/>
            <person name="Alikhan N.-F."/>
            <person name="Baker D."/>
            <person name="Gharbi K."/>
            <person name="Hall N."/>
            <person name="Watson M."/>
            <person name="Adriaenssens E.M."/>
            <person name="Foster-Nyarko E."/>
            <person name="Jarju S."/>
            <person name="Secka A."/>
            <person name="Antonio M."/>
            <person name="Oren A."/>
            <person name="Chaudhuri R."/>
            <person name="La Ragione R.M."/>
            <person name="Hildebrand F."/>
            <person name="Pallen M.J."/>
        </authorList>
    </citation>
    <scope>NUCLEOTIDE SEQUENCE [LARGE SCALE GENOMIC DNA]</scope>
    <source>
        <strain evidence="3 4">Sa3CUN1</strain>
    </source>
</reference>
<protein>
    <submittedName>
        <fullName evidence="3">DUF87 domain-containing protein</fullName>
    </submittedName>
</protein>
<gene>
    <name evidence="3" type="ORF">H9660_13045</name>
</gene>
<sequence>MSNEDVRSKDDLIEALMLSERYLYKNYLQNVSKLPIKKIEDEDNNIFNGLRILKLKKFVYSEKEKDVEKLTSVLTALYNLGCTYGYMINSDGENIEIYYIIRSNRDTALGKDTLLNGLKGNFPGIEIENVFQDDIKNIIDSKIFNYKEFNSISSAVVVPREKKENLEINIQGIEKFIDSMLGEKYTALFISKFLDTDTIKSIRNSLEDVYTLLSPFKETDFSFNENESDSLSKSLSKGITESVTDTVTKTSGTSDSITKTNTVGGSVSVGASTSFKLGGLKLGVSTNVSTNYSHSVSKGKTITESTSNSLGKQRGTSENSTEGQTKTVGEGRTYSFKSENRNIMALLERVDNMLKRISSSEDIGMARFGAYFLCMSEDIALRAASTYTGIVKGEASGLENNFINIWNKENDNYMEILNYLKRMEHPVIIDNSGVEITPSTVISCRELAFGTGFPYKSVPGIPSMMFTPFARNICTYEETKGKKINLGNIFHMGAPESRRVEIDLNDLTMHTFITGSTGSGKTNATCKLISEVINKGVKVLIIEPAKGEYKEFFGEADSFKVYGTNPLISEILKINPFSFPANIHVLEHIDRLIEIFSACWPLYAAMPAILKEAVEISYEKVGWNLEYSVNPRNEYPTFNTLLEVLPELIAKSAYSDELKSNYIGSLVTRVKSLTIGLVGNIFKGNELDSSELFNSNVILDLSRIGSLETKSLIMGVVFLKLYEERLNNSDFTSELKHLTVIEEAHNLLKKATQGSSEGSNIEQKSVEMISNGIAEMRAFGEGFVIVDQAPMSLDESAIRNTNTKIVLRLPDESDRRLVGKSALMTDEQIFEVSRLRKGVGVIFQNNWLEPVLCKIDKFDGKVNFEPNVDGYENSISNKKKLIELLLSKTSGEKRTLSLRDGEQLISYIKENIAKKDIQKELIETVNNVVHGETPEVFKDNNEIKISELLYEVVNGKSFERVITLSESIEELDRELFMQINQMFNLEYQYSIDLIRHILVYNAYEGELSEESILDGWMTMMKGKGIF</sequence>